<feature type="domain" description="PDZ" evidence="17">
    <location>
        <begin position="298"/>
        <end position="374"/>
    </location>
</feature>
<evidence type="ECO:0000256" key="13">
    <source>
        <dbReference type="ARBA" id="ARBA00032850"/>
    </source>
</evidence>
<dbReference type="Gene3D" id="2.40.10.120">
    <property type="match status" value="1"/>
</dbReference>
<proteinExistence type="inferred from homology"/>
<feature type="binding site" evidence="15">
    <location>
        <position position="160"/>
    </location>
    <ligand>
        <name>substrate</name>
    </ligand>
</feature>
<feature type="active site" description="Charge relay system" evidence="14">
    <location>
        <position position="190"/>
    </location>
</feature>
<keyword evidence="9" id="KW-0574">Periplasm</keyword>
<dbReference type="EC" id="3.4.21.107" evidence="4"/>
<feature type="region of interest" description="Disordered" evidence="16">
    <location>
        <begin position="1"/>
        <end position="22"/>
    </location>
</feature>
<dbReference type="PROSITE" id="PS50106">
    <property type="entry name" value="PDZ"/>
    <property type="match status" value="1"/>
</dbReference>
<dbReference type="GO" id="GO:0006508">
    <property type="term" value="P:proteolysis"/>
    <property type="evidence" value="ECO:0007669"/>
    <property type="project" value="UniProtKB-KW"/>
</dbReference>
<feature type="region of interest" description="Disordered" evidence="16">
    <location>
        <begin position="119"/>
        <end position="142"/>
    </location>
</feature>
<evidence type="ECO:0000256" key="10">
    <source>
        <dbReference type="ARBA" id="ARBA00022801"/>
    </source>
</evidence>
<evidence type="ECO:0000256" key="5">
    <source>
        <dbReference type="ARBA" id="ARBA00013958"/>
    </source>
</evidence>
<dbReference type="InterPro" id="IPR036034">
    <property type="entry name" value="PDZ_sf"/>
</dbReference>
<dbReference type="PANTHER" id="PTHR22939">
    <property type="entry name" value="SERINE PROTEASE FAMILY S1C HTRA-RELATED"/>
    <property type="match status" value="1"/>
</dbReference>
<dbReference type="EMBL" id="NSJF01000009">
    <property type="protein sequence ID" value="PAT33190.1"/>
    <property type="molecule type" value="Genomic_DNA"/>
</dbReference>
<keyword evidence="6" id="KW-0645">Protease</keyword>
<feature type="region of interest" description="Disordered" evidence="16">
    <location>
        <begin position="410"/>
        <end position="430"/>
    </location>
</feature>
<accession>A0A2A2A4N3</accession>
<evidence type="ECO:0000256" key="15">
    <source>
        <dbReference type="PIRSR" id="PIRSR611782-2"/>
    </source>
</evidence>
<feature type="active site" description="Charge relay system" evidence="14">
    <location>
        <position position="261"/>
    </location>
</feature>
<evidence type="ECO:0000256" key="6">
    <source>
        <dbReference type="ARBA" id="ARBA00022670"/>
    </source>
</evidence>
<dbReference type="Proteomes" id="UP000217999">
    <property type="component" value="Unassembled WGS sequence"/>
</dbReference>
<dbReference type="FunFam" id="2.40.10.120:FF:000007">
    <property type="entry name" value="Periplasmic serine endoprotease DegP-like"/>
    <property type="match status" value="1"/>
</dbReference>
<dbReference type="InterPro" id="IPR041489">
    <property type="entry name" value="PDZ_6"/>
</dbReference>
<keyword evidence="8" id="KW-0677">Repeat</keyword>
<feature type="binding site" evidence="15">
    <location>
        <position position="190"/>
    </location>
    <ligand>
        <name>substrate</name>
    </ligand>
</feature>
<evidence type="ECO:0000256" key="2">
    <source>
        <dbReference type="ARBA" id="ARBA00004418"/>
    </source>
</evidence>
<keyword evidence="12" id="KW-0346">Stress response</keyword>
<evidence type="ECO:0000256" key="11">
    <source>
        <dbReference type="ARBA" id="ARBA00022825"/>
    </source>
</evidence>
<keyword evidence="7" id="KW-0732">Signal</keyword>
<dbReference type="InterPro" id="IPR001940">
    <property type="entry name" value="Peptidase_S1C"/>
</dbReference>
<feature type="binding site" evidence="15">
    <location>
        <begin position="259"/>
        <end position="261"/>
    </location>
    <ligand>
        <name>substrate</name>
    </ligand>
</feature>
<feature type="active site" description="Charge relay system" evidence="14">
    <location>
        <position position="160"/>
    </location>
</feature>
<evidence type="ECO:0000259" key="17">
    <source>
        <dbReference type="PROSITE" id="PS50106"/>
    </source>
</evidence>
<dbReference type="Pfam" id="PF13365">
    <property type="entry name" value="Trypsin_2"/>
    <property type="match status" value="1"/>
</dbReference>
<keyword evidence="10" id="KW-0378">Hydrolase</keyword>
<evidence type="ECO:0000313" key="19">
    <source>
        <dbReference type="Proteomes" id="UP000217999"/>
    </source>
</evidence>
<keyword evidence="11" id="KW-0720">Serine protease</keyword>
<dbReference type="SUPFAM" id="SSF50156">
    <property type="entry name" value="PDZ domain-like"/>
    <property type="match status" value="2"/>
</dbReference>
<comment type="catalytic activity">
    <reaction evidence="1">
        <text>Acts on substrates that are at least partially unfolded. The cleavage site P1 residue is normally between a pair of hydrophobic residues, such as Val-|-Val.</text>
        <dbReference type="EC" id="3.4.21.107"/>
    </reaction>
</comment>
<evidence type="ECO:0000256" key="1">
    <source>
        <dbReference type="ARBA" id="ARBA00001772"/>
    </source>
</evidence>
<dbReference type="Gene3D" id="2.30.42.10">
    <property type="match status" value="2"/>
</dbReference>
<dbReference type="SMART" id="SM00228">
    <property type="entry name" value="PDZ"/>
    <property type="match status" value="2"/>
</dbReference>
<dbReference type="InterPro" id="IPR001478">
    <property type="entry name" value="PDZ"/>
</dbReference>
<evidence type="ECO:0000256" key="7">
    <source>
        <dbReference type="ARBA" id="ARBA00022729"/>
    </source>
</evidence>
<comment type="caution">
    <text evidence="18">The sequence shown here is derived from an EMBL/GenBank/DDBJ whole genome shotgun (WGS) entry which is preliminary data.</text>
</comment>
<evidence type="ECO:0000256" key="8">
    <source>
        <dbReference type="ARBA" id="ARBA00022737"/>
    </source>
</evidence>
<dbReference type="CDD" id="cd10839">
    <property type="entry name" value="cpPDZ1_DegP-like"/>
    <property type="match status" value="1"/>
</dbReference>
<dbReference type="InterPro" id="IPR011782">
    <property type="entry name" value="Pept_S1C_Do"/>
</dbReference>
<gene>
    <name evidence="18" type="ORF">CK620_13305</name>
</gene>
<dbReference type="AlphaFoldDB" id="A0A2A2A4N3"/>
<sequence>MHHSHHTVSTTSAAQAAVPPQRRAHRVAGAVATLLLAASGALALHTSPSRAEQLAAPAIAMPAPVVSGLPDFTQLVERVGPSVVNIRTTARVPMRGLRGGLPGMDEDMMEFFRQFGLPVPGMPPQRRGPRGGEPESRTVPNGVGSGFIISGDGYILTNHHVVEGSEDVIVTLTDQREFKAKVIGSDERTDVALIKIEAHNLPTVRIGNVEQLKVGEWVMAIGSPFGLENSVTAGIVSAKQRDTGSYLPFIQTDVAVNPGNSGGPLLNMRGEVVGINSQIYSRSGGFMGISFAIPIDEAMQVSEQLKGSGRVVRGRIGVRIGPVSAEVAESLGLERRNAGALVSAVEPDSPAASAGLQAGDIITHFNGKAIDSVSDLPRLVGSTAPGSQSTLQIFRHGKTQQLAITVGETPASANEAGSPRSGGASQQEQAKANAFGLAAQDLSEAEKKNLGVRGGVRISAVSGAAAQAGIEVGDVVLAIGQTEVLNRQDFDAALRKADAKRPISVLIRRDDWAQYVLIRPQG</sequence>
<reference evidence="18 19" key="1">
    <citation type="submission" date="2017-08" db="EMBL/GenBank/DDBJ databases">
        <title>WGS of Clinical strains of the CDC Group NO-1 linked to zoonotic infections in humans.</title>
        <authorList>
            <person name="Bernier A.-M."/>
            <person name="Bernard K."/>
        </authorList>
    </citation>
    <scope>NUCLEOTIDE SEQUENCE [LARGE SCALE GENOMIC DNA]</scope>
    <source>
        <strain evidence="18 19">NML03-0146</strain>
    </source>
</reference>
<dbReference type="NCBIfam" id="TIGR02037">
    <property type="entry name" value="degP_htrA_DO"/>
    <property type="match status" value="1"/>
</dbReference>
<dbReference type="PANTHER" id="PTHR22939:SF130">
    <property type="entry name" value="PERIPLASMIC SERINE ENDOPROTEASE DEGP-LIKE-RELATED"/>
    <property type="match status" value="1"/>
</dbReference>
<evidence type="ECO:0000256" key="16">
    <source>
        <dbReference type="SAM" id="MobiDB-lite"/>
    </source>
</evidence>
<protein>
    <recommendedName>
        <fullName evidence="5">Probable periplasmic serine endoprotease DegP-like</fullName>
        <ecNumber evidence="4">3.4.21.107</ecNumber>
    </recommendedName>
    <alternativeName>
        <fullName evidence="13">Protease Do</fullName>
    </alternativeName>
</protein>
<dbReference type="PRINTS" id="PR00834">
    <property type="entry name" value="PROTEASES2C"/>
</dbReference>
<dbReference type="InterPro" id="IPR009003">
    <property type="entry name" value="Peptidase_S1_PA"/>
</dbReference>
<feature type="compositionally biased region" description="Low complexity" evidence="16">
    <location>
        <begin position="7"/>
        <end position="22"/>
    </location>
</feature>
<evidence type="ECO:0000256" key="9">
    <source>
        <dbReference type="ARBA" id="ARBA00022764"/>
    </source>
</evidence>
<dbReference type="Pfam" id="PF17820">
    <property type="entry name" value="PDZ_6"/>
    <property type="match status" value="1"/>
</dbReference>
<dbReference type="RefSeq" id="WP_095550711.1">
    <property type="nucleotide sequence ID" value="NZ_NSJF01000009.1"/>
</dbReference>
<dbReference type="GO" id="GO:0004252">
    <property type="term" value="F:serine-type endopeptidase activity"/>
    <property type="evidence" value="ECO:0007669"/>
    <property type="project" value="InterPro"/>
</dbReference>
<name>A0A2A2A4N3_9BURK</name>
<organism evidence="18 19">
    <name type="scientific">Vandammella animalimorsus</name>
    <dbReference type="NCBI Taxonomy" id="2029117"/>
    <lineage>
        <taxon>Bacteria</taxon>
        <taxon>Pseudomonadati</taxon>
        <taxon>Pseudomonadota</taxon>
        <taxon>Betaproteobacteria</taxon>
        <taxon>Burkholderiales</taxon>
        <taxon>Comamonadaceae</taxon>
        <taxon>Vandammella</taxon>
    </lineage>
</organism>
<dbReference type="Pfam" id="PF13180">
    <property type="entry name" value="PDZ_2"/>
    <property type="match status" value="1"/>
</dbReference>
<evidence type="ECO:0000313" key="18">
    <source>
        <dbReference type="EMBL" id="PAT33190.1"/>
    </source>
</evidence>
<evidence type="ECO:0000256" key="14">
    <source>
        <dbReference type="PIRSR" id="PIRSR611782-1"/>
    </source>
</evidence>
<evidence type="ECO:0000256" key="4">
    <source>
        <dbReference type="ARBA" id="ARBA00013035"/>
    </source>
</evidence>
<dbReference type="SUPFAM" id="SSF50494">
    <property type="entry name" value="Trypsin-like serine proteases"/>
    <property type="match status" value="1"/>
</dbReference>
<evidence type="ECO:0000256" key="12">
    <source>
        <dbReference type="ARBA" id="ARBA00023016"/>
    </source>
</evidence>
<evidence type="ECO:0000256" key="3">
    <source>
        <dbReference type="ARBA" id="ARBA00010541"/>
    </source>
</evidence>
<dbReference type="GO" id="GO:0042597">
    <property type="term" value="C:periplasmic space"/>
    <property type="evidence" value="ECO:0007669"/>
    <property type="project" value="UniProtKB-SubCell"/>
</dbReference>
<comment type="similarity">
    <text evidence="3">Belongs to the peptidase S1C family.</text>
</comment>
<comment type="subcellular location">
    <subcellularLocation>
        <location evidence="2">Periplasm</location>
    </subcellularLocation>
</comment>